<dbReference type="PANTHER" id="PTHR37164:SF1">
    <property type="entry name" value="BACTERIOHEMERYTHRIN"/>
    <property type="match status" value="1"/>
</dbReference>
<dbReference type="Proteomes" id="UP000194003">
    <property type="component" value="Unassembled WGS sequence"/>
</dbReference>
<comment type="similarity">
    <text evidence="1">Belongs to the hemerythrin family.</text>
</comment>
<gene>
    <name evidence="6" type="ORF">MAIT1_02120</name>
</gene>
<comment type="caution">
    <text evidence="6">The sequence shown here is derived from an EMBL/GenBank/DDBJ whole genome shotgun (WGS) entry which is preliminary data.</text>
</comment>
<dbReference type="EMBL" id="LVJN01000020">
    <property type="protein sequence ID" value="OSM02039.1"/>
    <property type="molecule type" value="Genomic_DNA"/>
</dbReference>
<dbReference type="CDD" id="cd12107">
    <property type="entry name" value="Hemerythrin"/>
    <property type="match status" value="2"/>
</dbReference>
<keyword evidence="4" id="KW-0408">Iron</keyword>
<reference evidence="6 7" key="1">
    <citation type="journal article" date="2016" name="BMC Genomics">
        <title>Combined genomic and structural analyses of a cultured magnetotactic bacterium reveals its niche adaptation to a dynamic environment.</title>
        <authorList>
            <person name="Araujo A.C."/>
            <person name="Morillo V."/>
            <person name="Cypriano J."/>
            <person name="Teixeira L.C."/>
            <person name="Leao P."/>
            <person name="Lyra S."/>
            <person name="Almeida L.G."/>
            <person name="Bazylinski D.A."/>
            <person name="Vasconcellos A.T."/>
            <person name="Abreu F."/>
            <person name="Lins U."/>
        </authorList>
    </citation>
    <scope>NUCLEOTIDE SEQUENCE [LARGE SCALE GENOMIC DNA]</scope>
    <source>
        <strain evidence="6 7">IT-1</strain>
    </source>
</reference>
<evidence type="ECO:0000256" key="2">
    <source>
        <dbReference type="ARBA" id="ARBA00022621"/>
    </source>
</evidence>
<evidence type="ECO:0000259" key="5">
    <source>
        <dbReference type="Pfam" id="PF01814"/>
    </source>
</evidence>
<evidence type="ECO:0000256" key="4">
    <source>
        <dbReference type="ARBA" id="ARBA00023004"/>
    </source>
</evidence>
<feature type="domain" description="Hemerythrin-like" evidence="5">
    <location>
        <begin position="11"/>
        <end position="100"/>
    </location>
</feature>
<protein>
    <submittedName>
        <fullName evidence="6">Putative Hemerythrin HHE cation binding region</fullName>
    </submittedName>
</protein>
<dbReference type="PANTHER" id="PTHR37164">
    <property type="entry name" value="BACTERIOHEMERYTHRIN"/>
    <property type="match status" value="1"/>
</dbReference>
<dbReference type="SUPFAM" id="SSF47188">
    <property type="entry name" value="Hemerythrin-like"/>
    <property type="match status" value="2"/>
</dbReference>
<feature type="domain" description="Hemerythrin-like" evidence="5">
    <location>
        <begin position="130"/>
        <end position="243"/>
    </location>
</feature>
<dbReference type="Pfam" id="PF01814">
    <property type="entry name" value="Hemerythrin"/>
    <property type="match status" value="2"/>
</dbReference>
<organism evidence="6 7">
    <name type="scientific">Magnetofaba australis IT-1</name>
    <dbReference type="NCBI Taxonomy" id="1434232"/>
    <lineage>
        <taxon>Bacteria</taxon>
        <taxon>Pseudomonadati</taxon>
        <taxon>Pseudomonadota</taxon>
        <taxon>Magnetococcia</taxon>
        <taxon>Magnetococcales</taxon>
        <taxon>Magnetococcaceae</taxon>
        <taxon>Magnetofaba</taxon>
    </lineage>
</organism>
<keyword evidence="7" id="KW-1185">Reference proteome</keyword>
<keyword evidence="2" id="KW-0813">Transport</keyword>
<sequence length="252" mass="28870">MLNDFLTTPPTAEPAQLVEQIKRMAHSAQAHFLSEEKFLTDQHYPRLQAHRNAHARLLRRMGLVIRELSSSVTPIRLLALKVQLKDALARHIRHEDLDYARIYCDHRPNEVCGVTDDMLDWSQELSLGAPTLDREHGELARTLNAFYCAAIHEAYGIDPSPFVRKIQTRFQAHFEHEKELLERYAPELAAVHLADHDSFSQSLDGALSALSDPEDRIEDLGALFDALQLWFIRHTLTADLELAERLPNELRD</sequence>
<accession>A0A1Y2K265</accession>
<dbReference type="InterPro" id="IPR035938">
    <property type="entry name" value="Hemerythrin-like_sf"/>
</dbReference>
<dbReference type="PROSITE" id="PS00550">
    <property type="entry name" value="HEMERYTHRINS"/>
    <property type="match status" value="1"/>
</dbReference>
<dbReference type="InterPro" id="IPR050669">
    <property type="entry name" value="Hemerythrin"/>
</dbReference>
<evidence type="ECO:0000313" key="6">
    <source>
        <dbReference type="EMBL" id="OSM02039.1"/>
    </source>
</evidence>
<dbReference type="STRING" id="1434232.MAIT1_02120"/>
<dbReference type="InterPro" id="IPR012827">
    <property type="entry name" value="Hemerythrin_metal-bd"/>
</dbReference>
<evidence type="ECO:0000256" key="3">
    <source>
        <dbReference type="ARBA" id="ARBA00022723"/>
    </source>
</evidence>
<name>A0A1Y2K265_9PROT</name>
<dbReference type="InterPro" id="IPR012312">
    <property type="entry name" value="Hemerythrin-like"/>
</dbReference>
<evidence type="ECO:0000256" key="1">
    <source>
        <dbReference type="ARBA" id="ARBA00010587"/>
    </source>
</evidence>
<dbReference type="InterPro" id="IPR016131">
    <property type="entry name" value="Haemerythrin_Fe_BS"/>
</dbReference>
<keyword evidence="2" id="KW-0561">Oxygen transport</keyword>
<dbReference type="GO" id="GO:0046872">
    <property type="term" value="F:metal ion binding"/>
    <property type="evidence" value="ECO:0007669"/>
    <property type="project" value="UniProtKB-KW"/>
</dbReference>
<dbReference type="AlphaFoldDB" id="A0A1Y2K265"/>
<keyword evidence="3" id="KW-0479">Metal-binding</keyword>
<dbReference type="Gene3D" id="1.20.120.50">
    <property type="entry name" value="Hemerythrin-like"/>
    <property type="match status" value="2"/>
</dbReference>
<proteinExistence type="inferred from homology"/>
<evidence type="ECO:0000313" key="7">
    <source>
        <dbReference type="Proteomes" id="UP000194003"/>
    </source>
</evidence>
<dbReference type="NCBIfam" id="TIGR02481">
    <property type="entry name" value="hemeryth_dom"/>
    <property type="match status" value="1"/>
</dbReference>
<dbReference type="GO" id="GO:0005344">
    <property type="term" value="F:oxygen carrier activity"/>
    <property type="evidence" value="ECO:0007669"/>
    <property type="project" value="UniProtKB-KW"/>
</dbReference>